<reference evidence="2 3" key="1">
    <citation type="submission" date="2021-10" db="EMBL/GenBank/DDBJ databases">
        <title>Anaerobic single-cell dispensing facilitates the cultivation of human gut bacteria.</title>
        <authorList>
            <person name="Afrizal A."/>
        </authorList>
    </citation>
    <scope>NUCLEOTIDE SEQUENCE [LARGE SCALE GENOMIC DNA]</scope>
    <source>
        <strain evidence="2 3">CLA-AA-H276</strain>
    </source>
</reference>
<protein>
    <submittedName>
        <fullName evidence="2">Uncharacterized protein</fullName>
    </submittedName>
</protein>
<evidence type="ECO:0000256" key="1">
    <source>
        <dbReference type="SAM" id="MobiDB-lite"/>
    </source>
</evidence>
<accession>A0AAE3A754</accession>
<sequence>MAEYEQMEMDIRLDSERDLKDNLVKVIQFTYNNQEREREESGSLAPVRNKNEGYGIAAAAYTRIVKCEKDLKGGMNDYLTKLQVDGDAAIKECSMLYDAALNVAMNSIKMAADMTRILNDLYYGSDSQKTPLEDAFDDEEDDSEDDFEEAGATDAEASEMQDEEVSTENENSEREARESAEEDEE</sequence>
<evidence type="ECO:0000313" key="2">
    <source>
        <dbReference type="EMBL" id="MCC2124841.1"/>
    </source>
</evidence>
<dbReference type="RefSeq" id="WP_308458396.1">
    <property type="nucleotide sequence ID" value="NZ_JAJEPS010000001.1"/>
</dbReference>
<keyword evidence="3" id="KW-1185">Reference proteome</keyword>
<organism evidence="2 3">
    <name type="scientific">Hominiventricola filiformis</name>
    <dbReference type="NCBI Taxonomy" id="2885352"/>
    <lineage>
        <taxon>Bacteria</taxon>
        <taxon>Bacillati</taxon>
        <taxon>Bacillota</taxon>
        <taxon>Clostridia</taxon>
        <taxon>Lachnospirales</taxon>
        <taxon>Lachnospiraceae</taxon>
        <taxon>Hominiventricola</taxon>
    </lineage>
</organism>
<feature type="compositionally biased region" description="Acidic residues" evidence="1">
    <location>
        <begin position="134"/>
        <end position="167"/>
    </location>
</feature>
<dbReference type="AlphaFoldDB" id="A0AAE3A754"/>
<evidence type="ECO:0000313" key="3">
    <source>
        <dbReference type="Proteomes" id="UP001198220"/>
    </source>
</evidence>
<comment type="caution">
    <text evidence="2">The sequence shown here is derived from an EMBL/GenBank/DDBJ whole genome shotgun (WGS) entry which is preliminary data.</text>
</comment>
<feature type="region of interest" description="Disordered" evidence="1">
    <location>
        <begin position="127"/>
        <end position="185"/>
    </location>
</feature>
<proteinExistence type="predicted"/>
<dbReference type="Proteomes" id="UP001198220">
    <property type="component" value="Unassembled WGS sequence"/>
</dbReference>
<name>A0AAE3A754_9FIRM</name>
<dbReference type="EMBL" id="JAJEPS010000001">
    <property type="protein sequence ID" value="MCC2124841.1"/>
    <property type="molecule type" value="Genomic_DNA"/>
</dbReference>
<gene>
    <name evidence="2" type="ORF">LKD36_01455</name>
</gene>